<protein>
    <submittedName>
        <fullName evidence="1">Uncharacterized protein</fullName>
    </submittedName>
</protein>
<organism evidence="1 2">
    <name type="scientific">Prorocentrum cordatum</name>
    <dbReference type="NCBI Taxonomy" id="2364126"/>
    <lineage>
        <taxon>Eukaryota</taxon>
        <taxon>Sar</taxon>
        <taxon>Alveolata</taxon>
        <taxon>Dinophyceae</taxon>
        <taxon>Prorocentrales</taxon>
        <taxon>Prorocentraceae</taxon>
        <taxon>Prorocentrum</taxon>
    </lineage>
</organism>
<sequence>MRRNCRDEAANRPIRVRGEIPLPARQQKDALSCLRETMQAMLVNRGLWCDSRRMSCVGYGSGCFHISTSDDSWTQVASKLDDGRLVIIPSRAETDQRTFFDMEIDCDADIATEGLPRL</sequence>
<dbReference type="EMBL" id="CAUYUJ010006925">
    <property type="protein sequence ID" value="CAK0819068.1"/>
    <property type="molecule type" value="Genomic_DNA"/>
</dbReference>
<evidence type="ECO:0000313" key="1">
    <source>
        <dbReference type="EMBL" id="CAK0819068.1"/>
    </source>
</evidence>
<comment type="caution">
    <text evidence="1">The sequence shown here is derived from an EMBL/GenBank/DDBJ whole genome shotgun (WGS) entry which is preliminary data.</text>
</comment>
<evidence type="ECO:0000313" key="2">
    <source>
        <dbReference type="Proteomes" id="UP001189429"/>
    </source>
</evidence>
<keyword evidence="2" id="KW-1185">Reference proteome</keyword>
<dbReference type="Proteomes" id="UP001189429">
    <property type="component" value="Unassembled WGS sequence"/>
</dbReference>
<gene>
    <name evidence="1" type="ORF">PCOR1329_LOCUS21155</name>
</gene>
<accession>A0ABN9RLP3</accession>
<name>A0ABN9RLP3_9DINO</name>
<proteinExistence type="predicted"/>
<reference evidence="1" key="1">
    <citation type="submission" date="2023-10" db="EMBL/GenBank/DDBJ databases">
        <authorList>
            <person name="Chen Y."/>
            <person name="Shah S."/>
            <person name="Dougan E. K."/>
            <person name="Thang M."/>
            <person name="Chan C."/>
        </authorList>
    </citation>
    <scope>NUCLEOTIDE SEQUENCE [LARGE SCALE GENOMIC DNA]</scope>
</reference>